<protein>
    <submittedName>
        <fullName evidence="9">MFS transporter</fullName>
    </submittedName>
</protein>
<dbReference type="Pfam" id="PF05977">
    <property type="entry name" value="MFS_3"/>
    <property type="match status" value="1"/>
</dbReference>
<feature type="transmembrane region" description="Helical" evidence="7">
    <location>
        <begin position="260"/>
        <end position="280"/>
    </location>
</feature>
<proteinExistence type="predicted"/>
<dbReference type="InterPro" id="IPR020846">
    <property type="entry name" value="MFS_dom"/>
</dbReference>
<reference evidence="9 10" key="1">
    <citation type="submission" date="2016-03" db="EMBL/GenBank/DDBJ databases">
        <title>Draft genome sequence of Gluconobacter cerinus strain CECT 9110.</title>
        <authorList>
            <person name="Sainz F."/>
            <person name="Mas A."/>
            <person name="Torija M.J."/>
        </authorList>
    </citation>
    <scope>NUCLEOTIDE SEQUENCE [LARGE SCALE GENOMIC DNA]</scope>
    <source>
        <strain evidence="9 10">CECT 9110</strain>
    </source>
</reference>
<organism evidence="9 10">
    <name type="scientific">Gluconobacter cerinus</name>
    <dbReference type="NCBI Taxonomy" id="38307"/>
    <lineage>
        <taxon>Bacteria</taxon>
        <taxon>Pseudomonadati</taxon>
        <taxon>Pseudomonadota</taxon>
        <taxon>Alphaproteobacteria</taxon>
        <taxon>Acetobacterales</taxon>
        <taxon>Acetobacteraceae</taxon>
        <taxon>Gluconobacter</taxon>
    </lineage>
</organism>
<dbReference type="CDD" id="cd06173">
    <property type="entry name" value="MFS_MefA_like"/>
    <property type="match status" value="1"/>
</dbReference>
<dbReference type="PROSITE" id="PS50850">
    <property type="entry name" value="MFS"/>
    <property type="match status" value="1"/>
</dbReference>
<evidence type="ECO:0000256" key="3">
    <source>
        <dbReference type="ARBA" id="ARBA00022475"/>
    </source>
</evidence>
<feature type="transmembrane region" description="Helical" evidence="7">
    <location>
        <begin position="376"/>
        <end position="398"/>
    </location>
</feature>
<feature type="transmembrane region" description="Helical" evidence="7">
    <location>
        <begin position="287"/>
        <end position="305"/>
    </location>
</feature>
<name>A0A1B6VJI9_9PROT</name>
<dbReference type="Proteomes" id="UP000077786">
    <property type="component" value="Unassembled WGS sequence"/>
</dbReference>
<comment type="caution">
    <text evidence="9">The sequence shown here is derived from an EMBL/GenBank/DDBJ whole genome shotgun (WGS) entry which is preliminary data.</text>
</comment>
<evidence type="ECO:0000256" key="1">
    <source>
        <dbReference type="ARBA" id="ARBA00004651"/>
    </source>
</evidence>
<dbReference type="PATRIC" id="fig|38307.3.peg.2035"/>
<dbReference type="RefSeq" id="WP_198150488.1">
    <property type="nucleotide sequence ID" value="NZ_LUTU01000008.1"/>
</dbReference>
<keyword evidence="5 7" id="KW-1133">Transmembrane helix</keyword>
<keyword evidence="6 7" id="KW-0472">Membrane</keyword>
<dbReference type="GO" id="GO:0022857">
    <property type="term" value="F:transmembrane transporter activity"/>
    <property type="evidence" value="ECO:0007669"/>
    <property type="project" value="InterPro"/>
</dbReference>
<evidence type="ECO:0000256" key="2">
    <source>
        <dbReference type="ARBA" id="ARBA00022448"/>
    </source>
</evidence>
<dbReference type="PANTHER" id="PTHR23513:SF11">
    <property type="entry name" value="STAPHYLOFERRIN A TRANSPORTER"/>
    <property type="match status" value="1"/>
</dbReference>
<gene>
    <name evidence="9" type="ORF">A0123_01975</name>
</gene>
<feature type="transmembrane region" description="Helical" evidence="7">
    <location>
        <begin position="347"/>
        <end position="370"/>
    </location>
</feature>
<evidence type="ECO:0000313" key="10">
    <source>
        <dbReference type="Proteomes" id="UP000077786"/>
    </source>
</evidence>
<dbReference type="InterPro" id="IPR010290">
    <property type="entry name" value="TM_effector"/>
</dbReference>
<sequence>MLGDTFRSLGRRNYRVWVWGALFSNIGTWMQFTTQDWLVLTELTHHDAMAIGIVMALQLAPPLLLMLWTGLIADRVEKHRFLLFTQGALGVLAVALGLLVVTGSVRLWQVDLFAFLSGCVAAFDSPVRQTFVGELVGETDLPNAVAINSMSYNAGRMIGPAVAGFCIAEIGSGWSFVLNGLSFFGVMGSLLFIRREDLFRHAKARETERNALTSGLRYVWAREDLRTILIMLFIIGAFGLNFPIFIATMAVGVFHVGAHGYGILNSAMAVGTILGGFLAAGRKKADFDVLLNGSLIFGVGCLLGALAPTYWLFACTLLITGVSSLTFTATSNSFMQLSSDPSMRGRVLAIRFAVFAGSSPFGAPVVGWVANYFGPRWSLGVGAMSGFLAAVVALLYILRMREQQGKKHS</sequence>
<feature type="transmembrane region" description="Helical" evidence="7">
    <location>
        <begin position="48"/>
        <end position="69"/>
    </location>
</feature>
<keyword evidence="3" id="KW-1003">Cell membrane</keyword>
<feature type="transmembrane region" description="Helical" evidence="7">
    <location>
        <begin position="16"/>
        <end position="32"/>
    </location>
</feature>
<accession>A0A1B6VJI9</accession>
<evidence type="ECO:0000256" key="4">
    <source>
        <dbReference type="ARBA" id="ARBA00022692"/>
    </source>
</evidence>
<dbReference type="PANTHER" id="PTHR23513">
    <property type="entry name" value="INTEGRAL MEMBRANE EFFLUX PROTEIN-RELATED"/>
    <property type="match status" value="1"/>
</dbReference>
<evidence type="ECO:0000256" key="6">
    <source>
        <dbReference type="ARBA" id="ARBA00023136"/>
    </source>
</evidence>
<comment type="subcellular location">
    <subcellularLocation>
        <location evidence="1">Cell membrane</location>
        <topology evidence="1">Multi-pass membrane protein</topology>
    </subcellularLocation>
</comment>
<keyword evidence="2" id="KW-0813">Transport</keyword>
<evidence type="ECO:0000259" key="8">
    <source>
        <dbReference type="PROSITE" id="PS50850"/>
    </source>
</evidence>
<feature type="transmembrane region" description="Helical" evidence="7">
    <location>
        <begin position="81"/>
        <end position="101"/>
    </location>
</feature>
<evidence type="ECO:0000256" key="5">
    <source>
        <dbReference type="ARBA" id="ARBA00022989"/>
    </source>
</evidence>
<feature type="transmembrane region" description="Helical" evidence="7">
    <location>
        <begin position="227"/>
        <end position="254"/>
    </location>
</feature>
<dbReference type="GO" id="GO:0005886">
    <property type="term" value="C:plasma membrane"/>
    <property type="evidence" value="ECO:0007669"/>
    <property type="project" value="UniProtKB-SubCell"/>
</dbReference>
<dbReference type="InterPro" id="IPR036259">
    <property type="entry name" value="MFS_trans_sf"/>
</dbReference>
<feature type="transmembrane region" description="Helical" evidence="7">
    <location>
        <begin position="311"/>
        <end position="335"/>
    </location>
</feature>
<evidence type="ECO:0000256" key="7">
    <source>
        <dbReference type="SAM" id="Phobius"/>
    </source>
</evidence>
<keyword evidence="4 7" id="KW-0812">Transmembrane</keyword>
<dbReference type="AlphaFoldDB" id="A0A1B6VJI9"/>
<dbReference type="EMBL" id="LUTU01000008">
    <property type="protein sequence ID" value="OAJ67376.1"/>
    <property type="molecule type" value="Genomic_DNA"/>
</dbReference>
<feature type="transmembrane region" description="Helical" evidence="7">
    <location>
        <begin position="174"/>
        <end position="193"/>
    </location>
</feature>
<evidence type="ECO:0000313" key="9">
    <source>
        <dbReference type="EMBL" id="OAJ67376.1"/>
    </source>
</evidence>
<feature type="domain" description="Major facilitator superfamily (MFS) profile" evidence="8">
    <location>
        <begin position="210"/>
        <end position="409"/>
    </location>
</feature>
<dbReference type="SUPFAM" id="SSF103473">
    <property type="entry name" value="MFS general substrate transporter"/>
    <property type="match status" value="1"/>
</dbReference>
<dbReference type="Gene3D" id="1.20.1250.20">
    <property type="entry name" value="MFS general substrate transporter like domains"/>
    <property type="match status" value="1"/>
</dbReference>